<keyword evidence="4" id="KW-0132">Cell division</keyword>
<evidence type="ECO:0000256" key="17">
    <source>
        <dbReference type="ARBA" id="ARBA00041185"/>
    </source>
</evidence>
<organism evidence="22 23">
    <name type="scientific">Candidatus Yanofskybacteria bacterium CG10_big_fil_rev_8_21_14_0_10_36_16</name>
    <dbReference type="NCBI Taxonomy" id="1975096"/>
    <lineage>
        <taxon>Bacteria</taxon>
        <taxon>Candidatus Yanofskyibacteriota</taxon>
    </lineage>
</organism>
<keyword evidence="3" id="KW-1003">Cell membrane</keyword>
<evidence type="ECO:0000256" key="14">
    <source>
        <dbReference type="ARBA" id="ARBA00032370"/>
    </source>
</evidence>
<feature type="transmembrane region" description="Helical" evidence="21">
    <location>
        <begin position="275"/>
        <end position="295"/>
    </location>
</feature>
<evidence type="ECO:0000256" key="1">
    <source>
        <dbReference type="ARBA" id="ARBA00004651"/>
    </source>
</evidence>
<comment type="subcellular location">
    <subcellularLocation>
        <location evidence="1">Cell membrane</location>
        <topology evidence="1">Multi-pass membrane protein</topology>
    </subcellularLocation>
</comment>
<evidence type="ECO:0000313" key="23">
    <source>
        <dbReference type="Proteomes" id="UP000228496"/>
    </source>
</evidence>
<evidence type="ECO:0000256" key="11">
    <source>
        <dbReference type="ARBA" id="ARBA00023136"/>
    </source>
</evidence>
<comment type="catalytic activity">
    <reaction evidence="20">
        <text>[GlcNAc-(1-&gt;4)-Mur2Ac(oyl-L-Ala-gamma-D-Glu-L-Lys-D-Ala-D-Ala)](n)-di-trans,octa-cis-undecaprenyl diphosphate + beta-D-GlcNAc-(1-&gt;4)-Mur2Ac(oyl-L-Ala-gamma-D-Glu-L-Lys-D-Ala-D-Ala)-di-trans,octa-cis-undecaprenyl diphosphate = [GlcNAc-(1-&gt;4)-Mur2Ac(oyl-L-Ala-gamma-D-Glu-L-Lys-D-Ala-D-Ala)](n+1)-di-trans,octa-cis-undecaprenyl diphosphate + di-trans,octa-cis-undecaprenyl diphosphate + H(+)</text>
        <dbReference type="Rhea" id="RHEA:23708"/>
        <dbReference type="Rhea" id="RHEA-COMP:9602"/>
        <dbReference type="Rhea" id="RHEA-COMP:9603"/>
        <dbReference type="ChEBI" id="CHEBI:15378"/>
        <dbReference type="ChEBI" id="CHEBI:58405"/>
        <dbReference type="ChEBI" id="CHEBI:60033"/>
        <dbReference type="ChEBI" id="CHEBI:78435"/>
        <dbReference type="EC" id="2.4.99.28"/>
    </reaction>
</comment>
<dbReference type="GO" id="GO:0015648">
    <property type="term" value="F:lipid-linked peptidoglycan transporter activity"/>
    <property type="evidence" value="ECO:0007669"/>
    <property type="project" value="TreeGrafter"/>
</dbReference>
<sequence>MFKGFNKRSKILVILVFVLLLVGLIIISSAGVIEGQKKFDDSYYFLKRQLMLGVLPGLVAFFFLSRIKHEKWRKLALFILLGAVALTVAVFIPALGYSVKGAQRWVGIGPIAFQPSEFLKLALIIYLAALFSKREKHMEKLSYSMAPFIFVMVFIAFLLVKQPDVGTLSLLVAIGISMYFFYGAKLSHFGIIILVCILLLALLVWIAPYRFDRVQAFLDPEADVRGISYHINQALIGIGSGGIWGTGIGLSQQKLNYLPEPVGDSIFAILVEETGFIGGVVVVGLFLALNMLLISIAKDAKNRFGQLFVLGMAVWISGQAFMNMAALIGLMPLTGIPLPFISFGNSALVSLMAGLGIVVNISNQS</sequence>
<evidence type="ECO:0000256" key="19">
    <source>
        <dbReference type="ARBA" id="ARBA00044770"/>
    </source>
</evidence>
<keyword evidence="8" id="KW-0133">Cell shape</keyword>
<dbReference type="GO" id="GO:0005886">
    <property type="term" value="C:plasma membrane"/>
    <property type="evidence" value="ECO:0007669"/>
    <property type="project" value="UniProtKB-SubCell"/>
</dbReference>
<keyword evidence="5" id="KW-0328">Glycosyltransferase</keyword>
<evidence type="ECO:0000256" key="9">
    <source>
        <dbReference type="ARBA" id="ARBA00022984"/>
    </source>
</evidence>
<dbReference type="AlphaFoldDB" id="A0A2J0Q786"/>
<dbReference type="GO" id="GO:0071555">
    <property type="term" value="P:cell wall organization"/>
    <property type="evidence" value="ECO:0007669"/>
    <property type="project" value="UniProtKB-KW"/>
</dbReference>
<feature type="transmembrane region" description="Helical" evidence="21">
    <location>
        <begin position="105"/>
        <end position="129"/>
    </location>
</feature>
<evidence type="ECO:0000256" key="12">
    <source>
        <dbReference type="ARBA" id="ARBA00023306"/>
    </source>
</evidence>
<evidence type="ECO:0000256" key="6">
    <source>
        <dbReference type="ARBA" id="ARBA00022679"/>
    </source>
</evidence>
<keyword evidence="9" id="KW-0573">Peptidoglycan synthesis</keyword>
<evidence type="ECO:0000256" key="4">
    <source>
        <dbReference type="ARBA" id="ARBA00022618"/>
    </source>
</evidence>
<protein>
    <recommendedName>
        <fullName evidence="17">Probable peptidoglycan glycosyltransferase FtsW</fullName>
        <ecNumber evidence="19">2.4.99.28</ecNumber>
    </recommendedName>
    <alternativeName>
        <fullName evidence="18">Cell division protein FtsW</fullName>
    </alternativeName>
    <alternativeName>
        <fullName evidence="15">Cell wall polymerase</fullName>
    </alternativeName>
    <alternativeName>
        <fullName evidence="14">Peptidoglycan polymerase</fullName>
    </alternativeName>
</protein>
<proteinExistence type="inferred from homology"/>
<dbReference type="GO" id="GO:0008360">
    <property type="term" value="P:regulation of cell shape"/>
    <property type="evidence" value="ECO:0007669"/>
    <property type="project" value="UniProtKB-KW"/>
</dbReference>
<evidence type="ECO:0000256" key="10">
    <source>
        <dbReference type="ARBA" id="ARBA00022989"/>
    </source>
</evidence>
<dbReference type="EC" id="2.4.99.28" evidence="19"/>
<evidence type="ECO:0000256" key="5">
    <source>
        <dbReference type="ARBA" id="ARBA00022676"/>
    </source>
</evidence>
<evidence type="ECO:0000256" key="2">
    <source>
        <dbReference type="ARBA" id="ARBA00004752"/>
    </source>
</evidence>
<evidence type="ECO:0000256" key="18">
    <source>
        <dbReference type="ARBA" id="ARBA00041418"/>
    </source>
</evidence>
<dbReference type="InterPro" id="IPR013437">
    <property type="entry name" value="FtsW"/>
</dbReference>
<feature type="transmembrane region" description="Helical" evidence="21">
    <location>
        <begin position="45"/>
        <end position="64"/>
    </location>
</feature>
<dbReference type="GO" id="GO:0008955">
    <property type="term" value="F:peptidoglycan glycosyltransferase activity"/>
    <property type="evidence" value="ECO:0007669"/>
    <property type="project" value="UniProtKB-EC"/>
</dbReference>
<dbReference type="PANTHER" id="PTHR30474:SF2">
    <property type="entry name" value="PEPTIDOGLYCAN GLYCOSYLTRANSFERASE FTSW-RELATED"/>
    <property type="match status" value="1"/>
</dbReference>
<evidence type="ECO:0000256" key="8">
    <source>
        <dbReference type="ARBA" id="ARBA00022960"/>
    </source>
</evidence>
<accession>A0A2J0Q786</accession>
<feature type="transmembrane region" description="Helical" evidence="21">
    <location>
        <begin position="189"/>
        <end position="207"/>
    </location>
</feature>
<evidence type="ECO:0000256" key="21">
    <source>
        <dbReference type="SAM" id="Phobius"/>
    </source>
</evidence>
<dbReference type="EMBL" id="PCXQ01000004">
    <property type="protein sequence ID" value="PJE50926.1"/>
    <property type="molecule type" value="Genomic_DNA"/>
</dbReference>
<evidence type="ECO:0000256" key="16">
    <source>
        <dbReference type="ARBA" id="ARBA00038053"/>
    </source>
</evidence>
<evidence type="ECO:0000256" key="7">
    <source>
        <dbReference type="ARBA" id="ARBA00022692"/>
    </source>
</evidence>
<evidence type="ECO:0000313" key="22">
    <source>
        <dbReference type="EMBL" id="PJE50926.1"/>
    </source>
</evidence>
<dbReference type="NCBIfam" id="TIGR02614">
    <property type="entry name" value="ftsW"/>
    <property type="match status" value="1"/>
</dbReference>
<comment type="caution">
    <text evidence="22">The sequence shown here is derived from an EMBL/GenBank/DDBJ whole genome shotgun (WGS) entry which is preliminary data.</text>
</comment>
<dbReference type="Proteomes" id="UP000228496">
    <property type="component" value="Unassembled WGS sequence"/>
</dbReference>
<evidence type="ECO:0000256" key="13">
    <source>
        <dbReference type="ARBA" id="ARBA00023316"/>
    </source>
</evidence>
<dbReference type="GO" id="GO:0051301">
    <property type="term" value="P:cell division"/>
    <property type="evidence" value="ECO:0007669"/>
    <property type="project" value="UniProtKB-KW"/>
</dbReference>
<feature type="transmembrane region" description="Helical" evidence="21">
    <location>
        <begin position="340"/>
        <end position="361"/>
    </location>
</feature>
<dbReference type="Pfam" id="PF01098">
    <property type="entry name" value="FTSW_RODA_SPOVE"/>
    <property type="match status" value="1"/>
</dbReference>
<evidence type="ECO:0000256" key="15">
    <source>
        <dbReference type="ARBA" id="ARBA00033270"/>
    </source>
</evidence>
<keyword evidence="13" id="KW-0961">Cell wall biogenesis/degradation</keyword>
<feature type="transmembrane region" description="Helical" evidence="21">
    <location>
        <begin position="76"/>
        <end position="99"/>
    </location>
</feature>
<keyword evidence="11 21" id="KW-0472">Membrane</keyword>
<feature type="transmembrane region" description="Helical" evidence="21">
    <location>
        <begin position="12"/>
        <end position="33"/>
    </location>
</feature>
<comment type="pathway">
    <text evidence="2">Cell wall biogenesis; peptidoglycan biosynthesis.</text>
</comment>
<gene>
    <name evidence="22" type="primary">ftsW</name>
    <name evidence="22" type="ORF">COV29_01450</name>
</gene>
<evidence type="ECO:0000256" key="20">
    <source>
        <dbReference type="ARBA" id="ARBA00049902"/>
    </source>
</evidence>
<feature type="transmembrane region" description="Helical" evidence="21">
    <location>
        <begin position="307"/>
        <end position="328"/>
    </location>
</feature>
<keyword evidence="12" id="KW-0131">Cell cycle</keyword>
<feature type="transmembrane region" description="Helical" evidence="21">
    <location>
        <begin position="165"/>
        <end position="182"/>
    </location>
</feature>
<keyword evidence="7 21" id="KW-0812">Transmembrane</keyword>
<dbReference type="GO" id="GO:0009252">
    <property type="term" value="P:peptidoglycan biosynthetic process"/>
    <property type="evidence" value="ECO:0007669"/>
    <property type="project" value="UniProtKB-KW"/>
</dbReference>
<keyword evidence="6" id="KW-0808">Transferase</keyword>
<keyword evidence="10 21" id="KW-1133">Transmembrane helix</keyword>
<name>A0A2J0Q786_9BACT</name>
<evidence type="ECO:0000256" key="3">
    <source>
        <dbReference type="ARBA" id="ARBA00022475"/>
    </source>
</evidence>
<dbReference type="InterPro" id="IPR001182">
    <property type="entry name" value="FtsW/RodA"/>
</dbReference>
<dbReference type="GO" id="GO:0032153">
    <property type="term" value="C:cell division site"/>
    <property type="evidence" value="ECO:0007669"/>
    <property type="project" value="TreeGrafter"/>
</dbReference>
<comment type="similarity">
    <text evidence="16">Belongs to the SEDS family. FtsW subfamily.</text>
</comment>
<dbReference type="PANTHER" id="PTHR30474">
    <property type="entry name" value="CELL CYCLE PROTEIN"/>
    <property type="match status" value="1"/>
</dbReference>
<feature type="transmembrane region" description="Helical" evidence="21">
    <location>
        <begin position="141"/>
        <end position="159"/>
    </location>
</feature>
<reference evidence="22 23" key="1">
    <citation type="submission" date="2017-09" db="EMBL/GenBank/DDBJ databases">
        <title>Depth-based differentiation of microbial function through sediment-hosted aquifers and enrichment of novel symbionts in the deep terrestrial subsurface.</title>
        <authorList>
            <person name="Probst A.J."/>
            <person name="Ladd B."/>
            <person name="Jarett J.K."/>
            <person name="Geller-Mcgrath D.E."/>
            <person name="Sieber C.M."/>
            <person name="Emerson J.B."/>
            <person name="Anantharaman K."/>
            <person name="Thomas B.C."/>
            <person name="Malmstrom R."/>
            <person name="Stieglmeier M."/>
            <person name="Klingl A."/>
            <person name="Woyke T."/>
            <person name="Ryan C.M."/>
            <person name="Banfield J.F."/>
        </authorList>
    </citation>
    <scope>NUCLEOTIDE SEQUENCE [LARGE SCALE GENOMIC DNA]</scope>
    <source>
        <strain evidence="22">CG10_big_fil_rev_8_21_14_0_10_36_16</strain>
    </source>
</reference>